<dbReference type="Gene3D" id="3.30.70.1120">
    <property type="entry name" value="TT1725-like"/>
    <property type="match status" value="1"/>
</dbReference>
<accession>A0AAF0CEC0</accession>
<evidence type="ECO:0000313" key="2">
    <source>
        <dbReference type="Proteomes" id="UP000032352"/>
    </source>
</evidence>
<dbReference type="InterPro" id="IPR007546">
    <property type="entry name" value="DUF503"/>
</dbReference>
<reference evidence="1 2" key="1">
    <citation type="journal article" date="2015" name="Genome Announc.">
        <title>Draft Genome Sequences of Marine Isolates of Thalassomonas viridans and Thalassomonas actiniarum.</title>
        <authorList>
            <person name="Olonade I."/>
            <person name="van Zyl L.J."/>
            <person name="Trindade M."/>
        </authorList>
    </citation>
    <scope>NUCLEOTIDE SEQUENCE [LARGE SCALE GENOMIC DNA]</scope>
    <source>
        <strain evidence="1 2">XOM25</strain>
    </source>
</reference>
<dbReference type="Pfam" id="PF04456">
    <property type="entry name" value="DUF503"/>
    <property type="match status" value="1"/>
</dbReference>
<sequence length="35" mass="3999">MSEQTCFITLLTIELMLPCARSLKDKRSTLQGLKE</sequence>
<name>A0AAF0CEC0_9GAMM</name>
<dbReference type="KEGG" id="tvd:SG34_030685"/>
<evidence type="ECO:0000313" key="1">
    <source>
        <dbReference type="EMBL" id="WDE09135.1"/>
    </source>
</evidence>
<organism evidence="1 2">
    <name type="scientific">Thalassomonas viridans</name>
    <dbReference type="NCBI Taxonomy" id="137584"/>
    <lineage>
        <taxon>Bacteria</taxon>
        <taxon>Pseudomonadati</taxon>
        <taxon>Pseudomonadota</taxon>
        <taxon>Gammaproteobacteria</taxon>
        <taxon>Alteromonadales</taxon>
        <taxon>Colwelliaceae</taxon>
        <taxon>Thalassomonas</taxon>
    </lineage>
</organism>
<dbReference type="InterPro" id="IPR036746">
    <property type="entry name" value="TT1725-like_sf"/>
</dbReference>
<proteinExistence type="predicted"/>
<dbReference type="EMBL" id="CP059734">
    <property type="protein sequence ID" value="WDE09135.1"/>
    <property type="molecule type" value="Genomic_DNA"/>
</dbReference>
<reference evidence="1 2" key="2">
    <citation type="journal article" date="2022" name="Mar. Drugs">
        <title>Bioassay-Guided Fractionation Leads to the Detection of Cholic Acid Generated by the Rare Thalassomonas sp.</title>
        <authorList>
            <person name="Pheiffer F."/>
            <person name="Schneider Y.K."/>
            <person name="Hansen E.H."/>
            <person name="Andersen J.H."/>
            <person name="Isaksson J."/>
            <person name="Busche T."/>
            <person name="R C."/>
            <person name="Kalinowski J."/>
            <person name="Zyl L.V."/>
            <person name="Trindade M."/>
        </authorList>
    </citation>
    <scope>NUCLEOTIDE SEQUENCE [LARGE SCALE GENOMIC DNA]</scope>
    <source>
        <strain evidence="1 2">XOM25</strain>
    </source>
</reference>
<dbReference type="AlphaFoldDB" id="A0AAF0CEC0"/>
<keyword evidence="2" id="KW-1185">Reference proteome</keyword>
<dbReference type="SUPFAM" id="SSF103007">
    <property type="entry name" value="Hypothetical protein TT1725"/>
    <property type="match status" value="1"/>
</dbReference>
<protein>
    <submittedName>
        <fullName evidence="1">DUF503 family protein</fullName>
    </submittedName>
</protein>
<dbReference type="Proteomes" id="UP000032352">
    <property type="component" value="Chromosome pTvir"/>
</dbReference>
<gene>
    <name evidence="1" type="ORF">SG34_030685</name>
</gene>